<reference evidence="1 2" key="1">
    <citation type="submission" date="2019-05" db="EMBL/GenBank/DDBJ databases">
        <title>Emergence of the Ug99 lineage of the wheat stem rust pathogen through somatic hybridization.</title>
        <authorList>
            <person name="Li F."/>
            <person name="Upadhyaya N.M."/>
            <person name="Sperschneider J."/>
            <person name="Matny O."/>
            <person name="Nguyen-Phuc H."/>
            <person name="Mago R."/>
            <person name="Raley C."/>
            <person name="Miller M.E."/>
            <person name="Silverstein K.A.T."/>
            <person name="Henningsen E."/>
            <person name="Hirsch C.D."/>
            <person name="Visser B."/>
            <person name="Pretorius Z.A."/>
            <person name="Steffenson B.J."/>
            <person name="Schwessinger B."/>
            <person name="Dodds P.N."/>
            <person name="Figueroa M."/>
        </authorList>
    </citation>
    <scope>NUCLEOTIDE SEQUENCE [LARGE SCALE GENOMIC DNA]</scope>
    <source>
        <strain evidence="1 2">Ug99</strain>
    </source>
</reference>
<dbReference type="AlphaFoldDB" id="A0A5B0RAV6"/>
<dbReference type="Proteomes" id="UP000325313">
    <property type="component" value="Unassembled WGS sequence"/>
</dbReference>
<comment type="caution">
    <text evidence="1">The sequence shown here is derived from an EMBL/GenBank/DDBJ whole genome shotgun (WGS) entry which is preliminary data.</text>
</comment>
<accession>A0A5B0RAV6</accession>
<sequence length="76" mass="8704">MILFVVVEETIKRLRKLMPTSFLASGYEAYLSHNQSCQARLATMRPDTTLLKNTVFQDTLHHIGIIMHSIGRLFAQ</sequence>
<protein>
    <submittedName>
        <fullName evidence="1">Uncharacterized protein</fullName>
    </submittedName>
</protein>
<gene>
    <name evidence="1" type="ORF">PGTUg99_033599</name>
</gene>
<name>A0A5B0RAV6_PUCGR</name>
<evidence type="ECO:0000313" key="2">
    <source>
        <dbReference type="Proteomes" id="UP000325313"/>
    </source>
</evidence>
<proteinExistence type="predicted"/>
<dbReference type="EMBL" id="VDEP01000236">
    <property type="protein sequence ID" value="KAA1122205.1"/>
    <property type="molecule type" value="Genomic_DNA"/>
</dbReference>
<evidence type="ECO:0000313" key="1">
    <source>
        <dbReference type="EMBL" id="KAA1122205.1"/>
    </source>
</evidence>
<organism evidence="1 2">
    <name type="scientific">Puccinia graminis f. sp. tritici</name>
    <dbReference type="NCBI Taxonomy" id="56615"/>
    <lineage>
        <taxon>Eukaryota</taxon>
        <taxon>Fungi</taxon>
        <taxon>Dikarya</taxon>
        <taxon>Basidiomycota</taxon>
        <taxon>Pucciniomycotina</taxon>
        <taxon>Pucciniomycetes</taxon>
        <taxon>Pucciniales</taxon>
        <taxon>Pucciniaceae</taxon>
        <taxon>Puccinia</taxon>
    </lineage>
</organism>